<dbReference type="EMBL" id="JYIY01000077">
    <property type="protein sequence ID" value="KJL35794.1"/>
    <property type="molecule type" value="Genomic_DNA"/>
</dbReference>
<evidence type="ECO:0000256" key="2">
    <source>
        <dbReference type="ARBA" id="ARBA00022692"/>
    </source>
</evidence>
<dbReference type="InterPro" id="IPR012340">
    <property type="entry name" value="NA-bd_OB-fold"/>
</dbReference>
<comment type="subcellular location">
    <subcellularLocation>
        <location evidence="1">Membrane</location>
        <topology evidence="1">Multi-pass membrane protein</topology>
    </subcellularLocation>
</comment>
<evidence type="ECO:0000256" key="3">
    <source>
        <dbReference type="ARBA" id="ARBA00022989"/>
    </source>
</evidence>
<accession>A0A0F0LSW7</accession>
<dbReference type="PANTHER" id="PTHR33507:SF3">
    <property type="entry name" value="INNER MEMBRANE PROTEIN YBBJ"/>
    <property type="match status" value="1"/>
</dbReference>
<keyword evidence="3 5" id="KW-1133">Transmembrane helix</keyword>
<dbReference type="PATRIC" id="fig|400772.4.peg.2243"/>
<protein>
    <submittedName>
        <fullName evidence="7">NfeD family protein</fullName>
    </submittedName>
</protein>
<evidence type="ECO:0000256" key="4">
    <source>
        <dbReference type="ARBA" id="ARBA00023136"/>
    </source>
</evidence>
<proteinExistence type="predicted"/>
<dbReference type="GO" id="GO:0005886">
    <property type="term" value="C:plasma membrane"/>
    <property type="evidence" value="ECO:0007669"/>
    <property type="project" value="TreeGrafter"/>
</dbReference>
<dbReference type="PANTHER" id="PTHR33507">
    <property type="entry name" value="INNER MEMBRANE PROTEIN YBBJ"/>
    <property type="match status" value="1"/>
</dbReference>
<reference evidence="8 9" key="1">
    <citation type="submission" date="2015-02" db="EMBL/GenBank/DDBJ databases">
        <title>Draft genome sequences of ten Microbacterium spp. with emphasis on heavy metal contaminated environments.</title>
        <authorList>
            <person name="Corretto E."/>
        </authorList>
    </citation>
    <scope>NUCLEOTIDE SEQUENCE [LARGE SCALE GENOMIC DNA]</scope>
    <source>
        <strain evidence="8 9">DSM 18659</strain>
    </source>
</reference>
<evidence type="ECO:0000256" key="1">
    <source>
        <dbReference type="ARBA" id="ARBA00004141"/>
    </source>
</evidence>
<reference evidence="7 10" key="2">
    <citation type="journal article" date="2018" name="Nat. Biotechnol.">
        <title>A standardized bacterial taxonomy based on genome phylogeny substantially revises the tree of life.</title>
        <authorList>
            <person name="Parks D.H."/>
            <person name="Chuvochina M."/>
            <person name="Waite D.W."/>
            <person name="Rinke C."/>
            <person name="Skarshewski A."/>
            <person name="Chaumeil P.A."/>
            <person name="Hugenholtz P."/>
        </authorList>
    </citation>
    <scope>NUCLEOTIDE SEQUENCE [LARGE SCALE GENOMIC DNA]</scope>
    <source>
        <strain evidence="7">UBA9152</strain>
    </source>
</reference>
<gene>
    <name evidence="7" type="ORF">DCP95_03715</name>
    <name evidence="8" type="ORF">RR49_02228</name>
</gene>
<dbReference type="Pfam" id="PF01957">
    <property type="entry name" value="NfeD"/>
    <property type="match status" value="1"/>
</dbReference>
<organism evidence="8 9">
    <name type="scientific">Microbacterium ginsengisoli</name>
    <dbReference type="NCBI Taxonomy" id="400772"/>
    <lineage>
        <taxon>Bacteria</taxon>
        <taxon>Bacillati</taxon>
        <taxon>Actinomycetota</taxon>
        <taxon>Actinomycetes</taxon>
        <taxon>Micrococcales</taxon>
        <taxon>Microbacteriaceae</taxon>
        <taxon>Microbacterium</taxon>
    </lineage>
</organism>
<dbReference type="SUPFAM" id="SSF141322">
    <property type="entry name" value="NfeD domain-like"/>
    <property type="match status" value="1"/>
</dbReference>
<feature type="domain" description="NfeD-like C-terminal" evidence="6">
    <location>
        <begin position="92"/>
        <end position="148"/>
    </location>
</feature>
<keyword evidence="2 5" id="KW-0812">Transmembrane</keyword>
<feature type="transmembrane region" description="Helical" evidence="5">
    <location>
        <begin position="55"/>
        <end position="72"/>
    </location>
</feature>
<keyword evidence="4 5" id="KW-0472">Membrane</keyword>
<dbReference type="InterPro" id="IPR002810">
    <property type="entry name" value="NfeD-like_C"/>
</dbReference>
<dbReference type="Gene3D" id="2.40.50.140">
    <property type="entry name" value="Nucleic acid-binding proteins"/>
    <property type="match status" value="1"/>
</dbReference>
<dbReference type="RefSeq" id="WP_045248127.1">
    <property type="nucleotide sequence ID" value="NZ_JYIY01000077.1"/>
</dbReference>
<keyword evidence="9" id="KW-1185">Reference proteome</keyword>
<evidence type="ECO:0000313" key="7">
    <source>
        <dbReference type="EMBL" id="HAN23662.1"/>
    </source>
</evidence>
<evidence type="ECO:0000313" key="8">
    <source>
        <dbReference type="EMBL" id="KJL35794.1"/>
    </source>
</evidence>
<comment type="caution">
    <text evidence="8">The sequence shown here is derived from an EMBL/GenBank/DDBJ whole genome shotgun (WGS) entry which is preliminary data.</text>
</comment>
<name>A0A0F0LSW7_9MICO</name>
<dbReference type="EMBL" id="DMNG01000063">
    <property type="protein sequence ID" value="HAN23662.1"/>
    <property type="molecule type" value="Genomic_DNA"/>
</dbReference>
<evidence type="ECO:0000313" key="10">
    <source>
        <dbReference type="Proteomes" id="UP000257479"/>
    </source>
</evidence>
<dbReference type="AlphaFoldDB" id="A0A0F0LSW7"/>
<evidence type="ECO:0000256" key="5">
    <source>
        <dbReference type="SAM" id="Phobius"/>
    </source>
</evidence>
<dbReference type="Proteomes" id="UP000257479">
    <property type="component" value="Unassembled WGS sequence"/>
</dbReference>
<dbReference type="InterPro" id="IPR052165">
    <property type="entry name" value="Membrane_assoc_protease"/>
</dbReference>
<feature type="transmembrane region" description="Helical" evidence="5">
    <location>
        <begin position="6"/>
        <end position="25"/>
    </location>
</feature>
<dbReference type="Proteomes" id="UP000033451">
    <property type="component" value="Unassembled WGS sequence"/>
</dbReference>
<sequence>MDIVTAITQFAWIVWIALAAVFLVVEMLTLDFLFLMFGIASLAGLVSALTGAPLWLQVVIVAVVAVLLLLLIRPPLLRRLRRGEDPTPTNVAALIGMSGRVVATIDATGGQVRLANGETWSARADAASVLEPGTEVSVDRVAGAHVHVIRRTEGLPV</sequence>
<dbReference type="OrthoDB" id="5023964at2"/>
<evidence type="ECO:0000259" key="6">
    <source>
        <dbReference type="Pfam" id="PF01957"/>
    </source>
</evidence>
<evidence type="ECO:0000313" key="9">
    <source>
        <dbReference type="Proteomes" id="UP000033451"/>
    </source>
</evidence>
<dbReference type="STRING" id="400772.RR49_02228"/>